<sequence>MVAAVVWWPSGGGEQAAPAPEPVAEFSFARDAATEDAVLDSDCAAHAYGQTKAFLQRTPCAQLARALFTTSTPDGRTVHTSVAVVKMRTADDAARLGELVRADGTGSVNDVLRDGIAVVPGLPRLSRGGFASSVLDRHVVIAESDTANPLSDSAAHLAEMKRISLAALELGVGLR</sequence>
<organism evidence="1 2">
    <name type="scientific">Actinokineospora soli</name>
    <dbReference type="NCBI Taxonomy" id="1048753"/>
    <lineage>
        <taxon>Bacteria</taxon>
        <taxon>Bacillati</taxon>
        <taxon>Actinomycetota</taxon>
        <taxon>Actinomycetes</taxon>
        <taxon>Pseudonocardiales</taxon>
        <taxon>Pseudonocardiaceae</taxon>
        <taxon>Actinokineospora</taxon>
    </lineage>
</organism>
<comment type="caution">
    <text evidence="1">The sequence shown here is derived from an EMBL/GenBank/DDBJ whole genome shotgun (WGS) entry which is preliminary data.</text>
</comment>
<dbReference type="EMBL" id="JBHTEY010000004">
    <property type="protein sequence ID" value="MFC7615959.1"/>
    <property type="molecule type" value="Genomic_DNA"/>
</dbReference>
<evidence type="ECO:0000313" key="1">
    <source>
        <dbReference type="EMBL" id="MFC7615959.1"/>
    </source>
</evidence>
<dbReference type="Proteomes" id="UP001596512">
    <property type="component" value="Unassembled WGS sequence"/>
</dbReference>
<keyword evidence="2" id="KW-1185">Reference proteome</keyword>
<evidence type="ECO:0008006" key="3">
    <source>
        <dbReference type="Google" id="ProtNLM"/>
    </source>
</evidence>
<name>A0ABW2TS08_9PSEU</name>
<evidence type="ECO:0000313" key="2">
    <source>
        <dbReference type="Proteomes" id="UP001596512"/>
    </source>
</evidence>
<accession>A0ABW2TS08</accession>
<protein>
    <recommendedName>
        <fullName evidence="3">PknH-like extracellular domain-containing protein</fullName>
    </recommendedName>
</protein>
<gene>
    <name evidence="1" type="ORF">ACFQV2_23210</name>
</gene>
<proteinExistence type="predicted"/>
<reference evidence="2" key="1">
    <citation type="journal article" date="2019" name="Int. J. Syst. Evol. Microbiol.">
        <title>The Global Catalogue of Microorganisms (GCM) 10K type strain sequencing project: providing services to taxonomists for standard genome sequencing and annotation.</title>
        <authorList>
            <consortium name="The Broad Institute Genomics Platform"/>
            <consortium name="The Broad Institute Genome Sequencing Center for Infectious Disease"/>
            <person name="Wu L."/>
            <person name="Ma J."/>
        </authorList>
    </citation>
    <scope>NUCLEOTIDE SEQUENCE [LARGE SCALE GENOMIC DNA]</scope>
    <source>
        <strain evidence="2">JCM 17695</strain>
    </source>
</reference>